<dbReference type="PANTHER" id="PTHR32552">
    <property type="entry name" value="FERRICHROME IRON RECEPTOR-RELATED"/>
    <property type="match status" value="1"/>
</dbReference>
<evidence type="ECO:0000256" key="13">
    <source>
        <dbReference type="ARBA" id="ARBA00023237"/>
    </source>
</evidence>
<evidence type="ECO:0000256" key="16">
    <source>
        <dbReference type="RuleBase" id="RU003357"/>
    </source>
</evidence>
<proteinExistence type="inferred from homology"/>
<reference evidence="18 19" key="1">
    <citation type="journal article" date="2015" name="Antonie Van Leeuwenhoek">
        <title>Lampropedia puyangensis sp. nov., isolated from symptomatic bark of Populus ? euramericana canker and emended description of Lampropedia hyalina (Ehrenberg 1832) Lee et al. 2004.</title>
        <authorList>
            <person name="Li Y."/>
            <person name="Wang T."/>
            <person name="Piao C.G."/>
            <person name="Wang L.F."/>
            <person name="Tian G.Z."/>
            <person name="Zhu T.H."/>
            <person name="Guo M.W."/>
        </authorList>
    </citation>
    <scope>NUCLEOTIDE SEQUENCE [LARGE SCALE GENOMIC DNA]</scope>
    <source>
        <strain evidence="18 19">2-bin</strain>
    </source>
</reference>
<dbReference type="AlphaFoldDB" id="A0A4S8FBP2"/>
<dbReference type="Pfam" id="PF00593">
    <property type="entry name" value="TonB_dep_Rec_b-barrel"/>
    <property type="match status" value="1"/>
</dbReference>
<dbReference type="EMBL" id="STFG01000001">
    <property type="protein sequence ID" value="THU05088.1"/>
    <property type="molecule type" value="Genomic_DNA"/>
</dbReference>
<evidence type="ECO:0000313" key="19">
    <source>
        <dbReference type="Proteomes" id="UP000308917"/>
    </source>
</evidence>
<dbReference type="PROSITE" id="PS52016">
    <property type="entry name" value="TONB_DEPENDENT_REC_3"/>
    <property type="match status" value="1"/>
</dbReference>
<feature type="short sequence motif" description="TonB C-terminal box" evidence="15">
    <location>
        <begin position="821"/>
        <end position="838"/>
    </location>
</feature>
<dbReference type="GO" id="GO:0015344">
    <property type="term" value="F:siderophore uptake transmembrane transporter activity"/>
    <property type="evidence" value="ECO:0007669"/>
    <property type="project" value="TreeGrafter"/>
</dbReference>
<dbReference type="Gene3D" id="2.170.130.10">
    <property type="entry name" value="TonB-dependent receptor, plug domain"/>
    <property type="match status" value="1"/>
</dbReference>
<dbReference type="InterPro" id="IPR010917">
    <property type="entry name" value="TonB_rcpt_CS"/>
</dbReference>
<gene>
    <name evidence="18" type="ORF">E9531_00605</name>
</gene>
<keyword evidence="11 14" id="KW-0472">Membrane</keyword>
<keyword evidence="3 14" id="KW-0813">Transport</keyword>
<protein>
    <submittedName>
        <fullName evidence="18">TonB-dependent siderophore receptor</fullName>
    </submittedName>
</protein>
<evidence type="ECO:0000256" key="10">
    <source>
        <dbReference type="ARBA" id="ARBA00023077"/>
    </source>
</evidence>
<dbReference type="InterPro" id="IPR012910">
    <property type="entry name" value="Plug_dom"/>
</dbReference>
<evidence type="ECO:0000256" key="8">
    <source>
        <dbReference type="ARBA" id="ARBA00023004"/>
    </source>
</evidence>
<organism evidence="18 19">
    <name type="scientific">Lampropedia puyangensis</name>
    <dbReference type="NCBI Taxonomy" id="1330072"/>
    <lineage>
        <taxon>Bacteria</taxon>
        <taxon>Pseudomonadati</taxon>
        <taxon>Pseudomonadota</taxon>
        <taxon>Betaproteobacteria</taxon>
        <taxon>Burkholderiales</taxon>
        <taxon>Comamonadaceae</taxon>
        <taxon>Lampropedia</taxon>
    </lineage>
</organism>
<evidence type="ECO:0000256" key="9">
    <source>
        <dbReference type="ARBA" id="ARBA00023065"/>
    </source>
</evidence>
<dbReference type="GO" id="GO:0009279">
    <property type="term" value="C:cell outer membrane"/>
    <property type="evidence" value="ECO:0007669"/>
    <property type="project" value="UniProtKB-SubCell"/>
</dbReference>
<keyword evidence="6 14" id="KW-0812">Transmembrane</keyword>
<evidence type="ECO:0000256" key="7">
    <source>
        <dbReference type="ARBA" id="ARBA00022729"/>
    </source>
</evidence>
<dbReference type="PROSITE" id="PS01156">
    <property type="entry name" value="TONB_DEPENDENT_REC_2"/>
    <property type="match status" value="1"/>
</dbReference>
<dbReference type="GO" id="GO:0015891">
    <property type="term" value="P:siderophore transport"/>
    <property type="evidence" value="ECO:0007669"/>
    <property type="project" value="InterPro"/>
</dbReference>
<dbReference type="SUPFAM" id="SSF56935">
    <property type="entry name" value="Porins"/>
    <property type="match status" value="1"/>
</dbReference>
<dbReference type="Pfam" id="PF07660">
    <property type="entry name" value="STN"/>
    <property type="match status" value="1"/>
</dbReference>
<evidence type="ECO:0000256" key="4">
    <source>
        <dbReference type="ARBA" id="ARBA00022452"/>
    </source>
</evidence>
<keyword evidence="4 14" id="KW-1134">Transmembrane beta strand</keyword>
<sequence>MSQPLHTAPLRRLPLHAQPVQGSISRQFISSPIRATTLAFAALLSLTCIPSTQAQTEPTAQQQQHRFQIAPGSLVAALASFAAQAGANVSAPPELVSGKNTAGLQGSFSAAEALQRLLAGTGLEVASGQNGNFVLRATVATGNAASAGSLPEVVVTAPSLPPGRTEGADSYAATGPSSTATRLNLSQRETPQSVSVITREHMDDRGFQSLDEVALDATGITTRQLGGGERTQFFARGFAINTFLADGVPLDFDYDTEGVATLAMYDRVEVLRGASGLMTGTGNPSGTISLVRKRPTATPQASITGSYGSWANRRGELDVAGPLNAAATLRGRTVVALQDSNTFKRAYEHQRRLVYGTVEADLNANTVLSIGGYYNREDNPGADWNGLPTARDGSFLPFDRSTRLTPDWAYWNKENTSVFAELEHNLDNGWTAQTTARALRSKMDMKGTYLYPLEDSDTLFGQGAGAYIYEKTQYSLDAMAKGPWTVGGRTHDVVVGASLRRSSNDDGPGGWPSDYAPTIDPLSWDPGSQAMPSFNYQWGRTAMQRQYGIYGTVRLHVADPLHVLVGARLDSYQYQQEIVSGPTFRGHSAYRVSSEFTPYLGLVYTLNDQHSVYASWASIFQPQNYESANGSLLDPVQGTNLELGLKGEYFGGRLTGSAAVFQVNQDNLPMALALANCAPGATECYAPAGEVRARGAEFELAGEPVPGWSIATGYTYYTARHIKASSEAAAGTPFDTQTPRHLFKLATRWRLPGAWNDWSIGASLRTRSNTRLAQYNVYQGGYTIMDVMAAWQVSRNLDIRLNLNNIFDKTYYQNIGSTQDNNHFGAPRNALITARYQF</sequence>
<feature type="domain" description="Secretin/TonB short N-terminal" evidence="17">
    <location>
        <begin position="87"/>
        <end position="138"/>
    </location>
</feature>
<keyword evidence="10 16" id="KW-0798">TonB box</keyword>
<keyword evidence="5" id="KW-0410">Iron transport</keyword>
<evidence type="ECO:0000313" key="18">
    <source>
        <dbReference type="EMBL" id="THU05088.1"/>
    </source>
</evidence>
<dbReference type="InterPro" id="IPR036942">
    <property type="entry name" value="Beta-barrel_TonB_sf"/>
</dbReference>
<dbReference type="InterPro" id="IPR011662">
    <property type="entry name" value="Secretin/TonB_short_N"/>
</dbReference>
<keyword evidence="9" id="KW-0406">Ion transport</keyword>
<dbReference type="OrthoDB" id="174652at2"/>
<dbReference type="CDD" id="cd01347">
    <property type="entry name" value="ligand_gated_channel"/>
    <property type="match status" value="1"/>
</dbReference>
<comment type="subcellular location">
    <subcellularLocation>
        <location evidence="1 14">Cell outer membrane</location>
        <topology evidence="1 14">Multi-pass membrane protein</topology>
    </subcellularLocation>
</comment>
<dbReference type="Proteomes" id="UP000308917">
    <property type="component" value="Unassembled WGS sequence"/>
</dbReference>
<dbReference type="GO" id="GO:0038023">
    <property type="term" value="F:signaling receptor activity"/>
    <property type="evidence" value="ECO:0007669"/>
    <property type="project" value="InterPro"/>
</dbReference>
<dbReference type="FunFam" id="2.170.130.10:FF:000010">
    <property type="entry name" value="Ferripyoverdine receptor"/>
    <property type="match status" value="1"/>
</dbReference>
<evidence type="ECO:0000256" key="12">
    <source>
        <dbReference type="ARBA" id="ARBA00023170"/>
    </source>
</evidence>
<dbReference type="Pfam" id="PF07715">
    <property type="entry name" value="Plug"/>
    <property type="match status" value="1"/>
</dbReference>
<keyword evidence="13 14" id="KW-0998">Cell outer membrane</keyword>
<dbReference type="InterPro" id="IPR000531">
    <property type="entry name" value="Beta-barrel_TonB"/>
</dbReference>
<name>A0A4S8FBP2_9BURK</name>
<accession>A0A4S8FBP2</accession>
<keyword evidence="7" id="KW-0732">Signal</keyword>
<evidence type="ECO:0000256" key="3">
    <source>
        <dbReference type="ARBA" id="ARBA00022448"/>
    </source>
</evidence>
<evidence type="ECO:0000256" key="15">
    <source>
        <dbReference type="PROSITE-ProRule" id="PRU10144"/>
    </source>
</evidence>
<dbReference type="InterPro" id="IPR010105">
    <property type="entry name" value="TonB_sidphr_rcpt"/>
</dbReference>
<dbReference type="PANTHER" id="PTHR32552:SF74">
    <property type="entry name" value="HYDROXAMATE SIDEROPHORE RECEPTOR FHUE"/>
    <property type="match status" value="1"/>
</dbReference>
<dbReference type="Gene3D" id="3.55.50.30">
    <property type="match status" value="1"/>
</dbReference>
<evidence type="ECO:0000256" key="5">
    <source>
        <dbReference type="ARBA" id="ARBA00022496"/>
    </source>
</evidence>
<dbReference type="RefSeq" id="WP_136571800.1">
    <property type="nucleotide sequence ID" value="NZ_STFG01000001.1"/>
</dbReference>
<dbReference type="NCBIfam" id="TIGR01783">
    <property type="entry name" value="TonB-siderophor"/>
    <property type="match status" value="1"/>
</dbReference>
<dbReference type="InterPro" id="IPR039426">
    <property type="entry name" value="TonB-dep_rcpt-like"/>
</dbReference>
<keyword evidence="8" id="KW-0408">Iron</keyword>
<evidence type="ECO:0000259" key="17">
    <source>
        <dbReference type="SMART" id="SM00965"/>
    </source>
</evidence>
<dbReference type="InterPro" id="IPR037066">
    <property type="entry name" value="Plug_dom_sf"/>
</dbReference>
<evidence type="ECO:0000256" key="2">
    <source>
        <dbReference type="ARBA" id="ARBA00009810"/>
    </source>
</evidence>
<comment type="caution">
    <text evidence="18">The sequence shown here is derived from an EMBL/GenBank/DDBJ whole genome shotgun (WGS) entry which is preliminary data.</text>
</comment>
<dbReference type="Gene3D" id="2.40.170.20">
    <property type="entry name" value="TonB-dependent receptor, beta-barrel domain"/>
    <property type="match status" value="1"/>
</dbReference>
<comment type="similarity">
    <text evidence="2 14 16">Belongs to the TonB-dependent receptor family.</text>
</comment>
<evidence type="ECO:0000256" key="6">
    <source>
        <dbReference type="ARBA" id="ARBA00022692"/>
    </source>
</evidence>
<dbReference type="SMART" id="SM00965">
    <property type="entry name" value="STN"/>
    <property type="match status" value="1"/>
</dbReference>
<keyword evidence="12 18" id="KW-0675">Receptor</keyword>
<evidence type="ECO:0000256" key="14">
    <source>
        <dbReference type="PROSITE-ProRule" id="PRU01360"/>
    </source>
</evidence>
<keyword evidence="19" id="KW-1185">Reference proteome</keyword>
<evidence type="ECO:0000256" key="1">
    <source>
        <dbReference type="ARBA" id="ARBA00004571"/>
    </source>
</evidence>
<evidence type="ECO:0000256" key="11">
    <source>
        <dbReference type="ARBA" id="ARBA00023136"/>
    </source>
</evidence>